<accession>X0WT09</accession>
<name>X0WT09_9ZZZZ</name>
<comment type="caution">
    <text evidence="1">The sequence shown here is derived from an EMBL/GenBank/DDBJ whole genome shotgun (WGS) entry which is preliminary data.</text>
</comment>
<sequence length="153" mass="17089">QLTGYLSTNFGMSSEEVRAVFEKDGVVFSNSETNDGDHLIFAQRKQNWITTELLYVFPASSDRLALIIEIFPGLLDTAPLRKELVDELGEPSSDNYPESVLGKMQESNVIPAGVKQLVVWNITADGTDREARIMGLDKYVRVEYIDNDLMAGK</sequence>
<evidence type="ECO:0000313" key="1">
    <source>
        <dbReference type="EMBL" id="GAG15841.1"/>
    </source>
</evidence>
<gene>
    <name evidence="1" type="ORF">S01H1_54241</name>
</gene>
<dbReference type="AlphaFoldDB" id="X0WT09"/>
<proteinExistence type="predicted"/>
<feature type="non-terminal residue" evidence="1">
    <location>
        <position position="1"/>
    </location>
</feature>
<reference evidence="1" key="1">
    <citation type="journal article" date="2014" name="Front. Microbiol.">
        <title>High frequency of phylogenetically diverse reductive dehalogenase-homologous genes in deep subseafloor sedimentary metagenomes.</title>
        <authorList>
            <person name="Kawai M."/>
            <person name="Futagami T."/>
            <person name="Toyoda A."/>
            <person name="Takaki Y."/>
            <person name="Nishi S."/>
            <person name="Hori S."/>
            <person name="Arai W."/>
            <person name="Tsubouchi T."/>
            <person name="Morono Y."/>
            <person name="Uchiyama I."/>
            <person name="Ito T."/>
            <person name="Fujiyama A."/>
            <person name="Inagaki F."/>
            <person name="Takami H."/>
        </authorList>
    </citation>
    <scope>NUCLEOTIDE SEQUENCE</scope>
    <source>
        <strain evidence="1">Expedition CK06-06</strain>
    </source>
</reference>
<dbReference type="EMBL" id="BARS01035180">
    <property type="protein sequence ID" value="GAG15841.1"/>
    <property type="molecule type" value="Genomic_DNA"/>
</dbReference>
<organism evidence="1">
    <name type="scientific">marine sediment metagenome</name>
    <dbReference type="NCBI Taxonomy" id="412755"/>
    <lineage>
        <taxon>unclassified sequences</taxon>
        <taxon>metagenomes</taxon>
        <taxon>ecological metagenomes</taxon>
    </lineage>
</organism>
<protein>
    <submittedName>
        <fullName evidence="1">Uncharacterized protein</fullName>
    </submittedName>
</protein>